<reference evidence="1 2" key="1">
    <citation type="journal article" date="2020" name="Sci. Rep.">
        <title>A novel cyanobacterial geosmin producer, revising GeoA distribution and dispersion patterns in Bacteria.</title>
        <authorList>
            <person name="Churro C."/>
            <person name="Semedo-Aguiar A.P."/>
            <person name="Silva A.D."/>
            <person name="Pereira-Leal J.B."/>
            <person name="Leite R.B."/>
        </authorList>
    </citation>
    <scope>NUCLEOTIDE SEQUENCE [LARGE SCALE GENOMIC DNA]</scope>
    <source>
        <strain evidence="1 2">IPMA8</strain>
    </source>
</reference>
<comment type="caution">
    <text evidence="1">The sequence shown here is derived from an EMBL/GenBank/DDBJ whole genome shotgun (WGS) entry which is preliminary data.</text>
</comment>
<name>A0ABX2CVA2_9CYAN</name>
<protein>
    <submittedName>
        <fullName evidence="1">Uncharacterized protein</fullName>
    </submittedName>
</protein>
<dbReference type="RefSeq" id="WP_172186340.1">
    <property type="nucleotide sequence ID" value="NZ_CAWPPK010000090.1"/>
</dbReference>
<evidence type="ECO:0000313" key="1">
    <source>
        <dbReference type="EMBL" id="NQE33662.1"/>
    </source>
</evidence>
<sequence length="65" mass="7296">MQALTLKSDRAIAELFYQVTRSGNLTRTQSHGLPALCESSLSEDARDAVNRLLHAIRRGWVRISD</sequence>
<gene>
    <name evidence="1" type="ORF">E5S67_01382</name>
</gene>
<proteinExistence type="predicted"/>
<dbReference type="Proteomes" id="UP000702425">
    <property type="component" value="Unassembled WGS sequence"/>
</dbReference>
<organism evidence="1 2">
    <name type="scientific">Microcoleus asticus IPMA8</name>
    <dbReference type="NCBI Taxonomy" id="2563858"/>
    <lineage>
        <taxon>Bacteria</taxon>
        <taxon>Bacillati</taxon>
        <taxon>Cyanobacteriota</taxon>
        <taxon>Cyanophyceae</taxon>
        <taxon>Oscillatoriophycideae</taxon>
        <taxon>Oscillatoriales</taxon>
        <taxon>Microcoleaceae</taxon>
        <taxon>Microcoleus</taxon>
        <taxon>Microcoleus asticus</taxon>
    </lineage>
</organism>
<dbReference type="EMBL" id="SRRZ01000018">
    <property type="protein sequence ID" value="NQE33662.1"/>
    <property type="molecule type" value="Genomic_DNA"/>
</dbReference>
<keyword evidence="2" id="KW-1185">Reference proteome</keyword>
<accession>A0ABX2CVA2</accession>
<evidence type="ECO:0000313" key="2">
    <source>
        <dbReference type="Proteomes" id="UP000702425"/>
    </source>
</evidence>